<evidence type="ECO:0000313" key="4">
    <source>
        <dbReference type="Proteomes" id="UP000622580"/>
    </source>
</evidence>
<dbReference type="EMBL" id="JAGSGD010000001">
    <property type="protein sequence ID" value="MBR7620807.1"/>
    <property type="molecule type" value="Genomic_DNA"/>
</dbReference>
<dbReference type="AlphaFoldDB" id="A0A941HXY8"/>
<evidence type="ECO:0000256" key="2">
    <source>
        <dbReference type="SAM" id="SignalP"/>
    </source>
</evidence>
<sequence length="215" mass="22568">MSPFFNRRAAVLGLLLSMAGGLAQAEEKQLPAAKAFPFLGAYLSLAPGARDRFHLAYRLYAKTGRLAGTQVWLVMDGRRTPLPFTPDGQVNPPSRAADLERAQIAVSIPPGAKIGIRMEVAASLAPRTDYAASALQASLDQANAGMRAGVPLLGPPKLRRVTFQGAQAGEAAPRSGASTALPTGPDGPYYEPDGVAGTTIRLRRAPTVILLQARG</sequence>
<evidence type="ECO:0000313" key="3">
    <source>
        <dbReference type="EMBL" id="MBR7620807.1"/>
    </source>
</evidence>
<dbReference type="Proteomes" id="UP000622580">
    <property type="component" value="Unassembled WGS sequence"/>
</dbReference>
<dbReference type="RefSeq" id="WP_215341530.1">
    <property type="nucleotide sequence ID" value="NZ_JAGSGD010000001.1"/>
</dbReference>
<organism evidence="3 4">
    <name type="scientific">Phenylobacterium glaciei</name>
    <dbReference type="NCBI Taxonomy" id="2803784"/>
    <lineage>
        <taxon>Bacteria</taxon>
        <taxon>Pseudomonadati</taxon>
        <taxon>Pseudomonadota</taxon>
        <taxon>Alphaproteobacteria</taxon>
        <taxon>Caulobacterales</taxon>
        <taxon>Caulobacteraceae</taxon>
        <taxon>Phenylobacterium</taxon>
    </lineage>
</organism>
<evidence type="ECO:0000256" key="1">
    <source>
        <dbReference type="SAM" id="MobiDB-lite"/>
    </source>
</evidence>
<name>A0A941HXY8_9CAUL</name>
<feature type="signal peptide" evidence="2">
    <location>
        <begin position="1"/>
        <end position="25"/>
    </location>
</feature>
<gene>
    <name evidence="3" type="ORF">JKL49_15540</name>
</gene>
<keyword evidence="4" id="KW-1185">Reference proteome</keyword>
<keyword evidence="2" id="KW-0732">Signal</keyword>
<comment type="caution">
    <text evidence="3">The sequence shown here is derived from an EMBL/GenBank/DDBJ whole genome shotgun (WGS) entry which is preliminary data.</text>
</comment>
<feature type="region of interest" description="Disordered" evidence="1">
    <location>
        <begin position="167"/>
        <end position="195"/>
    </location>
</feature>
<proteinExistence type="predicted"/>
<accession>A0A941HXY8</accession>
<feature type="chain" id="PRO_5037865402" evidence="2">
    <location>
        <begin position="26"/>
        <end position="215"/>
    </location>
</feature>
<reference evidence="3" key="1">
    <citation type="submission" date="2021-04" db="EMBL/GenBank/DDBJ databases">
        <title>Draft genome assembly of strain Phenylobacterium sp. 20VBR1 using MiniION and Illumina platforms.</title>
        <authorList>
            <person name="Thomas F.A."/>
            <person name="Krishnan K.P."/>
            <person name="Sinha R.K."/>
        </authorList>
    </citation>
    <scope>NUCLEOTIDE SEQUENCE</scope>
    <source>
        <strain evidence="3">20VBR1</strain>
    </source>
</reference>
<protein>
    <submittedName>
        <fullName evidence="3">Uncharacterized protein</fullName>
    </submittedName>
</protein>